<dbReference type="InterPro" id="IPR001254">
    <property type="entry name" value="Trypsin_dom"/>
</dbReference>
<dbReference type="SUPFAM" id="SSF50494">
    <property type="entry name" value="Trypsin-like serine proteases"/>
    <property type="match status" value="1"/>
</dbReference>
<keyword evidence="2" id="KW-0732">Signal</keyword>
<dbReference type="PANTHER" id="PTHR24271">
    <property type="entry name" value="KALLIKREIN-RELATED"/>
    <property type="match status" value="1"/>
</dbReference>
<keyword evidence="5" id="KW-1015">Disulfide bond</keyword>
<keyword evidence="1 6" id="KW-0645">Protease</keyword>
<evidence type="ECO:0000256" key="6">
    <source>
        <dbReference type="RuleBase" id="RU363034"/>
    </source>
</evidence>
<accession>A0A7L3F916</accession>
<dbReference type="CDD" id="cd00190">
    <property type="entry name" value="Tryp_SPc"/>
    <property type="match status" value="1"/>
</dbReference>
<organism evidence="8 9">
    <name type="scientific">Zapornia atra</name>
    <name type="common">Henderson crake</name>
    <dbReference type="NCBI Taxonomy" id="2585822"/>
    <lineage>
        <taxon>Eukaryota</taxon>
        <taxon>Metazoa</taxon>
        <taxon>Chordata</taxon>
        <taxon>Craniata</taxon>
        <taxon>Vertebrata</taxon>
        <taxon>Euteleostomi</taxon>
        <taxon>Archelosauria</taxon>
        <taxon>Archosauria</taxon>
        <taxon>Dinosauria</taxon>
        <taxon>Saurischia</taxon>
        <taxon>Theropoda</taxon>
        <taxon>Coelurosauria</taxon>
        <taxon>Aves</taxon>
        <taxon>Neognathae</taxon>
        <taxon>Neoaves</taxon>
        <taxon>Gruiformes</taxon>
        <taxon>Rallidae</taxon>
        <taxon>Zapornia</taxon>
    </lineage>
</organism>
<comment type="caution">
    <text evidence="8">The sequence shown here is derived from an EMBL/GenBank/DDBJ whole genome shotgun (WGS) entry which is preliminary data.</text>
</comment>
<dbReference type="EMBL" id="VZTU01011352">
    <property type="protein sequence ID" value="NXT77402.1"/>
    <property type="molecule type" value="Genomic_DNA"/>
</dbReference>
<dbReference type="InterPro" id="IPR018114">
    <property type="entry name" value="TRYPSIN_HIS"/>
</dbReference>
<reference evidence="8 9" key="1">
    <citation type="submission" date="2019-09" db="EMBL/GenBank/DDBJ databases">
        <title>Bird 10,000 Genomes (B10K) Project - Family phase.</title>
        <authorList>
            <person name="Zhang G."/>
        </authorList>
    </citation>
    <scope>NUCLEOTIDE SEQUENCE [LARGE SCALE GENOMIC DNA]</scope>
    <source>
        <strain evidence="8">B10K-DU-011-47</strain>
        <tissue evidence="8">Mixed tissue sample</tissue>
    </source>
</reference>
<feature type="non-terminal residue" evidence="8">
    <location>
        <position position="1"/>
    </location>
</feature>
<proteinExistence type="predicted"/>
<dbReference type="PROSITE" id="PS00135">
    <property type="entry name" value="TRYPSIN_SER"/>
    <property type="match status" value="1"/>
</dbReference>
<dbReference type="Gene3D" id="2.40.10.10">
    <property type="entry name" value="Trypsin-like serine proteases"/>
    <property type="match status" value="2"/>
</dbReference>
<evidence type="ECO:0000259" key="7">
    <source>
        <dbReference type="PROSITE" id="PS50240"/>
    </source>
</evidence>
<evidence type="ECO:0000256" key="2">
    <source>
        <dbReference type="ARBA" id="ARBA00022729"/>
    </source>
</evidence>
<evidence type="ECO:0000256" key="4">
    <source>
        <dbReference type="ARBA" id="ARBA00022825"/>
    </source>
</evidence>
<dbReference type="FunFam" id="2.40.10.10:FF:000120">
    <property type="entry name" value="Putative serine protease"/>
    <property type="match status" value="1"/>
</dbReference>
<dbReference type="GO" id="GO:0006508">
    <property type="term" value="P:proteolysis"/>
    <property type="evidence" value="ECO:0007669"/>
    <property type="project" value="UniProtKB-KW"/>
</dbReference>
<dbReference type="InterPro" id="IPR043504">
    <property type="entry name" value="Peptidase_S1_PA_chymotrypsin"/>
</dbReference>
<gene>
    <name evidence="8" type="primary">Gzma</name>
    <name evidence="8" type="ORF">ZAPATR_R09139</name>
</gene>
<dbReference type="Pfam" id="PF00089">
    <property type="entry name" value="Trypsin"/>
    <property type="match status" value="1"/>
</dbReference>
<keyword evidence="9" id="KW-1185">Reference proteome</keyword>
<dbReference type="PRINTS" id="PR00722">
    <property type="entry name" value="CHYMOTRYPSIN"/>
</dbReference>
<dbReference type="AlphaFoldDB" id="A0A7L3F916"/>
<dbReference type="PANTHER" id="PTHR24271:SF69">
    <property type="entry name" value="GRANZYME A"/>
    <property type="match status" value="1"/>
</dbReference>
<dbReference type="PROSITE" id="PS00134">
    <property type="entry name" value="TRYPSIN_HIS"/>
    <property type="match status" value="1"/>
</dbReference>
<keyword evidence="4 6" id="KW-0720">Serine protease</keyword>
<sequence length="261" mass="28345">QTEVMGAFLTLSTSAAVIFLIAHGGLCVDIIGGKEVKPHSKPFMALLKDTKGQFCGGALIKDNWVLTAAHCEMKRGEVTLGAHSVKAKEKEKQVFRIKKQIPYPCYSPSTKENDIMLVQLQKRAKLTKAVKLIDLPNSGDDPKPGTICTVAGWGKTQNYLKKTSDTLREVNITVISREICNDDEHYRSKPAITSSMICAGDEDGGKDSCFGDSGGPLICNGVMRGITSFGKNNKCGTVDGPGIYTRLTKEYLQWIKKTIGG</sequence>
<dbReference type="PROSITE" id="PS50240">
    <property type="entry name" value="TRYPSIN_DOM"/>
    <property type="match status" value="1"/>
</dbReference>
<feature type="non-terminal residue" evidence="8">
    <location>
        <position position="261"/>
    </location>
</feature>
<evidence type="ECO:0000256" key="5">
    <source>
        <dbReference type="ARBA" id="ARBA00023157"/>
    </source>
</evidence>
<evidence type="ECO:0000256" key="3">
    <source>
        <dbReference type="ARBA" id="ARBA00022801"/>
    </source>
</evidence>
<keyword evidence="3 6" id="KW-0378">Hydrolase</keyword>
<dbReference type="InterPro" id="IPR033116">
    <property type="entry name" value="TRYPSIN_SER"/>
</dbReference>
<dbReference type="Proteomes" id="UP000557426">
    <property type="component" value="Unassembled WGS sequence"/>
</dbReference>
<dbReference type="SMART" id="SM00020">
    <property type="entry name" value="Tryp_SPc"/>
    <property type="match status" value="1"/>
</dbReference>
<dbReference type="InterPro" id="IPR001314">
    <property type="entry name" value="Peptidase_S1A"/>
</dbReference>
<evidence type="ECO:0000256" key="1">
    <source>
        <dbReference type="ARBA" id="ARBA00022670"/>
    </source>
</evidence>
<evidence type="ECO:0000313" key="8">
    <source>
        <dbReference type="EMBL" id="NXT77402.1"/>
    </source>
</evidence>
<dbReference type="InterPro" id="IPR009003">
    <property type="entry name" value="Peptidase_S1_PA"/>
</dbReference>
<protein>
    <submittedName>
        <fullName evidence="8">GRAA protein</fullName>
    </submittedName>
</protein>
<feature type="domain" description="Peptidase S1" evidence="7">
    <location>
        <begin position="30"/>
        <end position="260"/>
    </location>
</feature>
<dbReference type="GO" id="GO:0004252">
    <property type="term" value="F:serine-type endopeptidase activity"/>
    <property type="evidence" value="ECO:0007669"/>
    <property type="project" value="InterPro"/>
</dbReference>
<evidence type="ECO:0000313" key="9">
    <source>
        <dbReference type="Proteomes" id="UP000557426"/>
    </source>
</evidence>
<name>A0A7L3F916_9GRUI</name>